<keyword evidence="3" id="KW-1185">Reference proteome</keyword>
<dbReference type="OrthoDB" id="5422613at2759"/>
<reference evidence="2" key="1">
    <citation type="submission" date="2022-10" db="EMBL/GenBank/DDBJ databases">
        <title>Tapping the CABI collections for fungal endophytes: first genome assemblies for Collariella, Neodidymelliopsis, Ascochyta clinopodiicola, Didymella pomorum, Didymosphaeria variabile, Neocosmospora piperis and Neocucurbitaria cava.</title>
        <authorList>
            <person name="Hill R."/>
        </authorList>
    </citation>
    <scope>NUCLEOTIDE SEQUENCE</scope>
    <source>
        <strain evidence="2">IMI 356815</strain>
    </source>
</reference>
<feature type="region of interest" description="Disordered" evidence="1">
    <location>
        <begin position="95"/>
        <end position="124"/>
    </location>
</feature>
<dbReference type="PANTHER" id="PTHR38167">
    <property type="entry name" value="C2H2-TYPE DOMAIN-CONTAINING PROTEIN"/>
    <property type="match status" value="1"/>
</dbReference>
<dbReference type="GeneID" id="80907149"/>
<protein>
    <submittedName>
        <fullName evidence="2">Uncharacterized protein</fullName>
    </submittedName>
</protein>
<dbReference type="EMBL" id="JAPEUX010000003">
    <property type="protein sequence ID" value="KAJ4355599.1"/>
    <property type="molecule type" value="Genomic_DNA"/>
</dbReference>
<feature type="compositionally biased region" description="Acidic residues" evidence="1">
    <location>
        <begin position="95"/>
        <end position="104"/>
    </location>
</feature>
<dbReference type="Proteomes" id="UP001140513">
    <property type="component" value="Unassembled WGS sequence"/>
</dbReference>
<evidence type="ECO:0000313" key="2">
    <source>
        <dbReference type="EMBL" id="KAJ4355599.1"/>
    </source>
</evidence>
<name>A0A9W9CBN9_9PLEO</name>
<dbReference type="RefSeq" id="XP_056072725.1">
    <property type="nucleotide sequence ID" value="XM_056212417.1"/>
</dbReference>
<proteinExistence type="predicted"/>
<organism evidence="2 3">
    <name type="scientific">Didymosphaeria variabile</name>
    <dbReference type="NCBI Taxonomy" id="1932322"/>
    <lineage>
        <taxon>Eukaryota</taxon>
        <taxon>Fungi</taxon>
        <taxon>Dikarya</taxon>
        <taxon>Ascomycota</taxon>
        <taxon>Pezizomycotina</taxon>
        <taxon>Dothideomycetes</taxon>
        <taxon>Pleosporomycetidae</taxon>
        <taxon>Pleosporales</taxon>
        <taxon>Massarineae</taxon>
        <taxon>Didymosphaeriaceae</taxon>
        <taxon>Didymosphaeria</taxon>
    </lineage>
</organism>
<evidence type="ECO:0000256" key="1">
    <source>
        <dbReference type="SAM" id="MobiDB-lite"/>
    </source>
</evidence>
<dbReference type="AlphaFoldDB" id="A0A9W9CBN9"/>
<dbReference type="PANTHER" id="PTHR38167:SF1">
    <property type="entry name" value="C2H2-TYPE DOMAIN-CONTAINING PROTEIN"/>
    <property type="match status" value="1"/>
</dbReference>
<comment type="caution">
    <text evidence="2">The sequence shown here is derived from an EMBL/GenBank/DDBJ whole genome shotgun (WGS) entry which is preliminary data.</text>
</comment>
<evidence type="ECO:0000313" key="3">
    <source>
        <dbReference type="Proteomes" id="UP001140513"/>
    </source>
</evidence>
<accession>A0A9W9CBN9</accession>
<sequence>MSTSESFRESPLSLLHYHRPLKNYQFSAQLSAQQYSHIMAMAGDVEALEELFDAIQSATADRVRVVLRDICIYQPTAFEAAYQKLLVDDGETFDVGDEEEDESAPEARASPKTPKRRVTKAAPNLQAGSKRRRYEICHQCDEEYDAVANARTSCVYHDGTLRRKALV</sequence>
<gene>
    <name evidence="2" type="ORF">N0V89_003619</name>
</gene>